<evidence type="ECO:0000313" key="1">
    <source>
        <dbReference type="EMBL" id="JAP54206.1"/>
    </source>
</evidence>
<protein>
    <submittedName>
        <fullName evidence="1">Uncharacterized protein</fullName>
    </submittedName>
</protein>
<proteinExistence type="predicted"/>
<accession>A0A0X3Q400</accession>
<name>A0A0X3Q400_SCHSO</name>
<gene>
    <name evidence="1" type="ORF">TR156769</name>
</gene>
<dbReference type="AlphaFoldDB" id="A0A0X3Q400"/>
<reference evidence="1" key="1">
    <citation type="submission" date="2016-01" db="EMBL/GenBank/DDBJ databases">
        <title>Reference transcriptome for the parasite Schistocephalus solidus: insights into the molecular evolution of parasitism.</title>
        <authorList>
            <person name="Hebert F.O."/>
            <person name="Grambauer S."/>
            <person name="Barber I."/>
            <person name="Landry C.R."/>
            <person name="Aubin-Horth N."/>
        </authorList>
    </citation>
    <scope>NUCLEOTIDE SEQUENCE</scope>
</reference>
<dbReference type="EMBL" id="GEEE01021320">
    <property type="protein sequence ID" value="JAP41905.1"/>
    <property type="molecule type" value="Transcribed_RNA"/>
</dbReference>
<sequence length="183" mass="20321">MSDKLEKCSRCELPNVAVVRRNGANSAVTAHSTRPGHRLRFNEAEMLTRGDNCVCREFLESSFMEPKPFNECNDLPNPYSVLSLSLAKAINHSRSLHANKFFNVNADEPGDRAIITTTSKTRDDISASNYLRAIHQTICLHVGLKCLKEFQVHLSKIALLVSLKVTSLGRKYVIISAFTGGLC</sequence>
<organism evidence="1">
    <name type="scientific">Schistocephalus solidus</name>
    <name type="common">Tapeworm</name>
    <dbReference type="NCBI Taxonomy" id="70667"/>
    <lineage>
        <taxon>Eukaryota</taxon>
        <taxon>Metazoa</taxon>
        <taxon>Spiralia</taxon>
        <taxon>Lophotrochozoa</taxon>
        <taxon>Platyhelminthes</taxon>
        <taxon>Cestoda</taxon>
        <taxon>Eucestoda</taxon>
        <taxon>Diphyllobothriidea</taxon>
        <taxon>Diphyllobothriidae</taxon>
        <taxon>Schistocephalus</taxon>
    </lineage>
</organism>
<dbReference type="EMBL" id="GEEE01009019">
    <property type="protein sequence ID" value="JAP54206.1"/>
    <property type="molecule type" value="Transcribed_RNA"/>
</dbReference>